<name>A0A833NSB6_UNCSA</name>
<dbReference type="GO" id="GO:0008184">
    <property type="term" value="F:glycogen phosphorylase activity"/>
    <property type="evidence" value="ECO:0007669"/>
    <property type="project" value="InterPro"/>
</dbReference>
<dbReference type="SUPFAM" id="SSF53756">
    <property type="entry name" value="UDP-Glycosyltransferase/glycogen phosphorylase"/>
    <property type="match status" value="1"/>
</dbReference>
<protein>
    <submittedName>
        <fullName evidence="2">Starch phosphorylase</fullName>
    </submittedName>
</protein>
<dbReference type="Proteomes" id="UP000488506">
    <property type="component" value="Unassembled WGS sequence"/>
</dbReference>
<dbReference type="PANTHER" id="PTHR42655:SF1">
    <property type="entry name" value="GLYCOGEN PHOSPHORYLASE"/>
    <property type="match status" value="1"/>
</dbReference>
<dbReference type="GO" id="GO:0030170">
    <property type="term" value="F:pyridoxal phosphate binding"/>
    <property type="evidence" value="ECO:0007669"/>
    <property type="project" value="InterPro"/>
</dbReference>
<gene>
    <name evidence="2" type="ORF">FD145_617</name>
</gene>
<comment type="similarity">
    <text evidence="1">Belongs to the glycogen phosphorylase family.</text>
</comment>
<dbReference type="PANTHER" id="PTHR42655">
    <property type="entry name" value="GLYCOGEN PHOSPHORYLASE"/>
    <property type="match status" value="1"/>
</dbReference>
<dbReference type="Gene3D" id="3.40.50.2000">
    <property type="entry name" value="Glycogen Phosphorylase B"/>
    <property type="match status" value="3"/>
</dbReference>
<dbReference type="InterPro" id="IPR000811">
    <property type="entry name" value="Glyco_trans_35"/>
</dbReference>
<organism evidence="2 3">
    <name type="scientific">Candidatus Saganbacteria bacterium</name>
    <dbReference type="NCBI Taxonomy" id="2575572"/>
    <lineage>
        <taxon>Bacteria</taxon>
        <taxon>Bacillati</taxon>
        <taxon>Saganbacteria</taxon>
    </lineage>
</organism>
<evidence type="ECO:0000313" key="2">
    <source>
        <dbReference type="EMBL" id="KAF0134599.1"/>
    </source>
</evidence>
<accession>A0A833NSB6</accession>
<dbReference type="NCBIfam" id="TIGR02094">
    <property type="entry name" value="more_P_ylases"/>
    <property type="match status" value="1"/>
</dbReference>
<dbReference type="InterPro" id="IPR011834">
    <property type="entry name" value="Agluc_phsphrylas"/>
</dbReference>
<dbReference type="InterPro" id="IPR052182">
    <property type="entry name" value="Glycogen/Maltodextrin_Phosph"/>
</dbReference>
<evidence type="ECO:0000256" key="1">
    <source>
        <dbReference type="ARBA" id="ARBA00006047"/>
    </source>
</evidence>
<proteinExistence type="inferred from homology"/>
<sequence>MGRITKVKPPTNFERSQAFQANLARKEIQESIIAYMCAEFAIPGMPIYSGGLGVLAGDTMRSAADLGLPFVGVGMLFRDGYFNQLIIDGEQVASPVQWDPYQDERLVQLVGENGAPLSVAVPMANGFANAALWGMMLQGQSGANVPFVFLDTTSTPNLSEFAGITNQLYASDPDGAKAKMMRIMQNMILGIGGMMALSLLGIDPDFIHLNEGHPAFAILKYIQQNSFGKELTPEQLTKVMSVFSFTTHTQVPAGFDFFPKELLRRIMADPFLFELAVKYGFNPLDSNSISLAHLSLRLSGRINGVSQQHAEISRERIFPGHDEIFGITNGVHLLTWTCREMAKLFDKYCPEWREYPLKLGDILSQKGNKQFREELWEAHQQAKGRLLEKVNAMREGKKPYEKEIPTIGFARRFASYKRALLLFQDEEQLIKIAKESGGLQLVFAGKAHPADNIGKEMVAEVIRRGEALEKRINGLIKFEFLPQYDMGIAQDLVAGVDFWLNTPIETEEASGTSGMKAVGVLNISTLAGWWIEGAFEDGTGWTIQSDPSLARPNDPDHYRETAPGLYKALDEALRAYRNKEPDIDKRINSIGLIASYFNTHRMVLEYMEKVFQQERRIQLPTGLASAEAPKSLAERLYQINNAIQQIMLAGTEFSIIHSIFASTALDIIPGSFKITRYEVHGYSARVDARWEKNQRGRIINIKNPEDSAFIRWRDLEKDFAHEVMADVIKTRSPQIIFNPENDSRCKRDGQIVSKTPFIMVPEFLNGEVIGVYKIDFKDFDKGNAGVEALEGLVKNILQVVGIKKTEIWRKKLEDDLYSFIGENGLIEWVCTLLTSGGFSEMPRYASQANRAAIFLADDKGNLTGKTAVGNTQTTAHWKDLEKLSTGLHEKDVESHLRQLDHSKLSLNGHIVNANIGKGINTEISFQNGRADFVPIEGIDNREVYKWLKKISGLMRIDGHKEPDKYVVVPIRDLNGKFLGVIYVDNAFSPDEPINIEKIRFIAEALGKALGSLRRHRS</sequence>
<dbReference type="Pfam" id="PF00343">
    <property type="entry name" value="Phosphorylase"/>
    <property type="match status" value="2"/>
</dbReference>
<comment type="caution">
    <text evidence="2">The sequence shown here is derived from an EMBL/GenBank/DDBJ whole genome shotgun (WGS) entry which is preliminary data.</text>
</comment>
<dbReference type="AlphaFoldDB" id="A0A833NSB6"/>
<dbReference type="GO" id="GO:0005975">
    <property type="term" value="P:carbohydrate metabolic process"/>
    <property type="evidence" value="ECO:0007669"/>
    <property type="project" value="InterPro"/>
</dbReference>
<reference evidence="2 3" key="1">
    <citation type="submission" date="2019-12" db="EMBL/GenBank/DDBJ databases">
        <authorList>
            <person name="Wolfe R."/>
            <person name="Danczak R."/>
            <person name="Wilkins M."/>
        </authorList>
    </citation>
    <scope>NUCLEOTIDE SEQUENCE [LARGE SCALE GENOMIC DNA]</scope>
    <source>
        <strain evidence="2">X2_MaxBin.013</strain>
    </source>
</reference>
<dbReference type="EMBL" id="WPAF01000007">
    <property type="protein sequence ID" value="KAF0134599.1"/>
    <property type="molecule type" value="Genomic_DNA"/>
</dbReference>
<evidence type="ECO:0000313" key="3">
    <source>
        <dbReference type="Proteomes" id="UP000488506"/>
    </source>
</evidence>